<keyword evidence="3" id="KW-1185">Reference proteome</keyword>
<dbReference type="EMBL" id="ATHO01000088">
    <property type="protein sequence ID" value="EQB06925.1"/>
    <property type="molecule type" value="Genomic_DNA"/>
</dbReference>
<proteinExistence type="predicted"/>
<protein>
    <recommendedName>
        <fullName evidence="1">EthD domain-containing protein</fullName>
    </recommendedName>
</protein>
<evidence type="ECO:0000313" key="3">
    <source>
        <dbReference type="Proteomes" id="UP000015525"/>
    </source>
</evidence>
<dbReference type="AlphaFoldDB" id="T0I5I7"/>
<organism evidence="2 3">
    <name type="scientific">Sphingobium quisquiliarum P25</name>
    <dbReference type="NCBI Taxonomy" id="1329909"/>
    <lineage>
        <taxon>Bacteria</taxon>
        <taxon>Pseudomonadati</taxon>
        <taxon>Pseudomonadota</taxon>
        <taxon>Alphaproteobacteria</taxon>
        <taxon>Sphingomonadales</taxon>
        <taxon>Sphingomonadaceae</taxon>
        <taxon>Sphingobium</taxon>
    </lineage>
</organism>
<dbReference type="PATRIC" id="fig|1329909.3.peg.1997"/>
<dbReference type="GO" id="GO:0016491">
    <property type="term" value="F:oxidoreductase activity"/>
    <property type="evidence" value="ECO:0007669"/>
    <property type="project" value="InterPro"/>
</dbReference>
<dbReference type="InterPro" id="IPR011008">
    <property type="entry name" value="Dimeric_a/b-barrel"/>
</dbReference>
<comment type="caution">
    <text evidence="2">The sequence shown here is derived from an EMBL/GenBank/DDBJ whole genome shotgun (WGS) entry which is preliminary data.</text>
</comment>
<dbReference type="Gene3D" id="3.30.70.100">
    <property type="match status" value="1"/>
</dbReference>
<dbReference type="Pfam" id="PF07110">
    <property type="entry name" value="EthD"/>
    <property type="match status" value="1"/>
</dbReference>
<dbReference type="NCBIfam" id="TIGR02118">
    <property type="entry name" value="EthD family reductase"/>
    <property type="match status" value="1"/>
</dbReference>
<name>T0I5I7_9SPHN</name>
<dbReference type="InterPro" id="IPR009799">
    <property type="entry name" value="EthD_dom"/>
</dbReference>
<dbReference type="Proteomes" id="UP000015525">
    <property type="component" value="Unassembled WGS sequence"/>
</dbReference>
<dbReference type="SUPFAM" id="SSF54909">
    <property type="entry name" value="Dimeric alpha+beta barrel"/>
    <property type="match status" value="1"/>
</dbReference>
<evidence type="ECO:0000259" key="1">
    <source>
        <dbReference type="Pfam" id="PF07110"/>
    </source>
</evidence>
<dbReference type="RefSeq" id="WP_021238332.1">
    <property type="nucleotide sequence ID" value="NZ_ATHO01000088.1"/>
</dbReference>
<gene>
    <name evidence="2" type="ORF">L288_10360</name>
</gene>
<reference evidence="2 3" key="1">
    <citation type="journal article" date="2013" name="Genome Announc.">
        <title>Draft Genome Sequence of Sphingobium quisquiliarum Strain P25T, a Novel Hexachlorocyclohexane (HCH)-Degrading Bacterium Isolated from an HCH Dumpsite.</title>
        <authorList>
            <person name="Kumar Singh A."/>
            <person name="Sangwan N."/>
            <person name="Sharma A."/>
            <person name="Gupta V."/>
            <person name="Khurana J.P."/>
            <person name="Lal R."/>
        </authorList>
    </citation>
    <scope>NUCLEOTIDE SEQUENCE [LARGE SCALE GENOMIC DNA]</scope>
    <source>
        <strain evidence="2 3">P25</strain>
    </source>
</reference>
<evidence type="ECO:0000313" key="2">
    <source>
        <dbReference type="EMBL" id="EQB06925.1"/>
    </source>
</evidence>
<accession>T0I5I7</accession>
<feature type="domain" description="EthD" evidence="1">
    <location>
        <begin position="11"/>
        <end position="90"/>
    </location>
</feature>
<sequence length="202" mass="21793">MTKSICALVHRPDSDRAAFQAYYEEHHAPLGVRHFPFTRYVRNHVIGGAPVDFDTISEFWANDIAATAALMDGPVGGIMRADEAKFMDRSRIAPAGAEEHVLSPGPPADEDGLRTAFLVDPSGMADWRDDFLAWAGGVASSVPGMSIDFAQSWGDPPFPAAAVLWMPGDGDPGAIPQNLGVRRLIVRRAETPADQLKGNARE</sequence>